<dbReference type="InterPro" id="IPR013785">
    <property type="entry name" value="Aldolase_TIM"/>
</dbReference>
<dbReference type="GO" id="GO:0010181">
    <property type="term" value="F:FMN binding"/>
    <property type="evidence" value="ECO:0007669"/>
    <property type="project" value="InterPro"/>
</dbReference>
<keyword evidence="5" id="KW-1185">Reference proteome</keyword>
<keyword evidence="2" id="KW-0560">Oxidoreductase</keyword>
<gene>
    <name evidence="4" type="ORF">D3878_07075</name>
</gene>
<dbReference type="EMBL" id="QYUQ01000002">
    <property type="protein sequence ID" value="RJG01376.1"/>
    <property type="molecule type" value="Genomic_DNA"/>
</dbReference>
<dbReference type="PANTHER" id="PTHR43656:SF2">
    <property type="entry name" value="BINDING OXIDOREDUCTASE, PUTATIVE (AFU_ORTHOLOGUE AFUA_2G08260)-RELATED"/>
    <property type="match status" value="1"/>
</dbReference>
<keyword evidence="1" id="KW-0285">Flavoprotein</keyword>
<dbReference type="Gene3D" id="3.20.20.70">
    <property type="entry name" value="Aldolase class I"/>
    <property type="match status" value="1"/>
</dbReference>
<evidence type="ECO:0000259" key="3">
    <source>
        <dbReference type="Pfam" id="PF00724"/>
    </source>
</evidence>
<name>A0A3A3GGH7_9BURK</name>
<dbReference type="GO" id="GO:0016491">
    <property type="term" value="F:oxidoreductase activity"/>
    <property type="evidence" value="ECO:0007669"/>
    <property type="project" value="UniProtKB-KW"/>
</dbReference>
<comment type="caution">
    <text evidence="4">The sequence shown here is derived from an EMBL/GenBank/DDBJ whole genome shotgun (WGS) entry which is preliminary data.</text>
</comment>
<dbReference type="Pfam" id="PF00724">
    <property type="entry name" value="Oxidored_FMN"/>
    <property type="match status" value="1"/>
</dbReference>
<evidence type="ECO:0000313" key="4">
    <source>
        <dbReference type="EMBL" id="RJG01376.1"/>
    </source>
</evidence>
<evidence type="ECO:0000313" key="5">
    <source>
        <dbReference type="Proteomes" id="UP000266327"/>
    </source>
</evidence>
<reference evidence="5" key="1">
    <citation type="submission" date="2018-09" db="EMBL/GenBank/DDBJ databases">
        <authorList>
            <person name="Zhu H."/>
        </authorList>
    </citation>
    <scope>NUCLEOTIDE SEQUENCE [LARGE SCALE GENOMIC DNA]</scope>
    <source>
        <strain evidence="5">K1S02-23</strain>
    </source>
</reference>
<dbReference type="Proteomes" id="UP000266327">
    <property type="component" value="Unassembled WGS sequence"/>
</dbReference>
<dbReference type="PANTHER" id="PTHR43656">
    <property type="entry name" value="BINDING OXIDOREDUCTASE, PUTATIVE (AFU_ORTHOLOGUE AFUA_2G08260)-RELATED"/>
    <property type="match status" value="1"/>
</dbReference>
<feature type="domain" description="NADH:flavin oxidoreductase/NADH oxidase N-terminal" evidence="3">
    <location>
        <begin position="13"/>
        <end position="345"/>
    </location>
</feature>
<dbReference type="InterPro" id="IPR051799">
    <property type="entry name" value="NADH_flavin_oxidoreductase"/>
</dbReference>
<accession>A0A3A3GGH7</accession>
<organism evidence="4 5">
    <name type="scientific">Noviherbaspirillum sedimenti</name>
    <dbReference type="NCBI Taxonomy" id="2320865"/>
    <lineage>
        <taxon>Bacteria</taxon>
        <taxon>Pseudomonadati</taxon>
        <taxon>Pseudomonadota</taxon>
        <taxon>Betaproteobacteria</taxon>
        <taxon>Burkholderiales</taxon>
        <taxon>Oxalobacteraceae</taxon>
        <taxon>Noviherbaspirillum</taxon>
    </lineage>
</organism>
<protein>
    <submittedName>
        <fullName evidence="4">NADH:flavin oxidoreductase</fullName>
    </submittedName>
</protein>
<dbReference type="AlphaFoldDB" id="A0A3A3GGH7"/>
<dbReference type="OrthoDB" id="8521686at2"/>
<dbReference type="InterPro" id="IPR001155">
    <property type="entry name" value="OxRdtase_FMN_N"/>
</dbReference>
<dbReference type="SUPFAM" id="SSF51395">
    <property type="entry name" value="FMN-linked oxidoreductases"/>
    <property type="match status" value="1"/>
</dbReference>
<sequence length="371" mass="40152">MNDSISNILSTHDIKGTVLRNRLAVAPMTRVTATEEGVPTQTMRDYYVRFAKGGFGLVITEGLYTDKAYSQGYPFQPGLADEEQAHAWADITREMQAHGARIFAQIQHAGALSQGNRFREHTVAPSAIRPKGQQMSVYYGQGAYAEPVAITDVEIAEVVKGFVDAAARAVRVAGFDGIEIHGANGYLLDQFLSADSNRRTDRWGGDVKGRVSLLVEIVKAVKAEVGNEVPVGIRISQGKVNDFMSKWSGREADAEVIFSALAEAGADFIHVTEFEAWQPAFEGGQDSLLALARRYAPNVSIIANGSLHNVERTNEALEVGADIVALGRGALANPDLPKVFEARRELSAFDSSILNPIANIKDCELTFGLTA</sequence>
<dbReference type="RefSeq" id="WP_119784825.1">
    <property type="nucleotide sequence ID" value="NZ_QYUQ01000002.1"/>
</dbReference>
<proteinExistence type="predicted"/>
<evidence type="ECO:0000256" key="2">
    <source>
        <dbReference type="ARBA" id="ARBA00023002"/>
    </source>
</evidence>
<dbReference type="CDD" id="cd02803">
    <property type="entry name" value="OYE_like_FMN_family"/>
    <property type="match status" value="1"/>
</dbReference>
<evidence type="ECO:0000256" key="1">
    <source>
        <dbReference type="ARBA" id="ARBA00022630"/>
    </source>
</evidence>